<dbReference type="EMBL" id="JBHSON010000004">
    <property type="protein sequence ID" value="MFC5744875.1"/>
    <property type="molecule type" value="Genomic_DNA"/>
</dbReference>
<evidence type="ECO:0000256" key="1">
    <source>
        <dbReference type="ARBA" id="ARBA00007074"/>
    </source>
</evidence>
<accession>A0ABW0ZVP7</accession>
<dbReference type="InterPro" id="IPR038765">
    <property type="entry name" value="Papain-like_cys_pep_sf"/>
</dbReference>
<dbReference type="PANTHER" id="PTHR47053:SF1">
    <property type="entry name" value="MUREIN DD-ENDOPEPTIDASE MEPH-RELATED"/>
    <property type="match status" value="1"/>
</dbReference>
<evidence type="ECO:0000259" key="6">
    <source>
        <dbReference type="PROSITE" id="PS51935"/>
    </source>
</evidence>
<dbReference type="Gene3D" id="3.90.1720.10">
    <property type="entry name" value="endopeptidase domain like (from Nostoc punctiforme)"/>
    <property type="match status" value="1"/>
</dbReference>
<sequence length="180" mass="18896">MPFTGGIALTATSALGVSLLAAGPVTAAAAPPARTAAAPQQVALVSAQAKVSQARKAKQKQRAANAVSYAYKQIGDPYRYGGTGPGSWDCSGLAGGSWRKAGVKLPRTTTQIYKAVKHKVSWKGAVKGDLLFFYSGKSHMGVYVGNGYMIHAPSSGKRVKKIKLNGYYKRNFSGAVRPGY</sequence>
<keyword evidence="3" id="KW-0378">Hydrolase</keyword>
<dbReference type="SUPFAM" id="SSF54001">
    <property type="entry name" value="Cysteine proteinases"/>
    <property type="match status" value="1"/>
</dbReference>
<comment type="similarity">
    <text evidence="1">Belongs to the peptidase C40 family.</text>
</comment>
<feature type="domain" description="NlpC/P60" evidence="6">
    <location>
        <begin position="60"/>
        <end position="179"/>
    </location>
</feature>
<keyword evidence="8" id="KW-1185">Reference proteome</keyword>
<evidence type="ECO:0000256" key="3">
    <source>
        <dbReference type="ARBA" id="ARBA00022801"/>
    </source>
</evidence>
<dbReference type="Proteomes" id="UP001596074">
    <property type="component" value="Unassembled WGS sequence"/>
</dbReference>
<dbReference type="Pfam" id="PF00877">
    <property type="entry name" value="NLPC_P60"/>
    <property type="match status" value="1"/>
</dbReference>
<evidence type="ECO:0000313" key="8">
    <source>
        <dbReference type="Proteomes" id="UP001596074"/>
    </source>
</evidence>
<feature type="chain" id="PRO_5045928357" evidence="5">
    <location>
        <begin position="30"/>
        <end position="180"/>
    </location>
</feature>
<evidence type="ECO:0000313" key="7">
    <source>
        <dbReference type="EMBL" id="MFC5744875.1"/>
    </source>
</evidence>
<dbReference type="InterPro" id="IPR000064">
    <property type="entry name" value="NLP_P60_dom"/>
</dbReference>
<keyword evidence="4" id="KW-0788">Thiol protease</keyword>
<gene>
    <name evidence="7" type="ORF">ACFPZN_04520</name>
</gene>
<reference evidence="8" key="1">
    <citation type="journal article" date="2019" name="Int. J. Syst. Evol. Microbiol.">
        <title>The Global Catalogue of Microorganisms (GCM) 10K type strain sequencing project: providing services to taxonomists for standard genome sequencing and annotation.</title>
        <authorList>
            <consortium name="The Broad Institute Genomics Platform"/>
            <consortium name="The Broad Institute Genome Sequencing Center for Infectious Disease"/>
            <person name="Wu L."/>
            <person name="Ma J."/>
        </authorList>
    </citation>
    <scope>NUCLEOTIDE SEQUENCE [LARGE SCALE GENOMIC DNA]</scope>
    <source>
        <strain evidence="8">KCTC 42087</strain>
    </source>
</reference>
<organism evidence="7 8">
    <name type="scientific">Actinomadura rugatobispora</name>
    <dbReference type="NCBI Taxonomy" id="1994"/>
    <lineage>
        <taxon>Bacteria</taxon>
        <taxon>Bacillati</taxon>
        <taxon>Actinomycetota</taxon>
        <taxon>Actinomycetes</taxon>
        <taxon>Streptosporangiales</taxon>
        <taxon>Thermomonosporaceae</taxon>
        <taxon>Actinomadura</taxon>
    </lineage>
</organism>
<protein>
    <submittedName>
        <fullName evidence="7">C40 family peptidase</fullName>
    </submittedName>
</protein>
<keyword evidence="2" id="KW-0645">Protease</keyword>
<dbReference type="RefSeq" id="WP_378280409.1">
    <property type="nucleotide sequence ID" value="NZ_JBHSON010000004.1"/>
</dbReference>
<keyword evidence="5" id="KW-0732">Signal</keyword>
<feature type="signal peptide" evidence="5">
    <location>
        <begin position="1"/>
        <end position="29"/>
    </location>
</feature>
<dbReference type="PANTHER" id="PTHR47053">
    <property type="entry name" value="MUREIN DD-ENDOPEPTIDASE MEPH-RELATED"/>
    <property type="match status" value="1"/>
</dbReference>
<name>A0ABW0ZVP7_9ACTN</name>
<dbReference type="PROSITE" id="PS51935">
    <property type="entry name" value="NLPC_P60"/>
    <property type="match status" value="1"/>
</dbReference>
<evidence type="ECO:0000256" key="5">
    <source>
        <dbReference type="SAM" id="SignalP"/>
    </source>
</evidence>
<evidence type="ECO:0000256" key="2">
    <source>
        <dbReference type="ARBA" id="ARBA00022670"/>
    </source>
</evidence>
<proteinExistence type="inferred from homology"/>
<evidence type="ECO:0000256" key="4">
    <source>
        <dbReference type="ARBA" id="ARBA00022807"/>
    </source>
</evidence>
<dbReference type="InterPro" id="IPR051202">
    <property type="entry name" value="Peptidase_C40"/>
</dbReference>
<comment type="caution">
    <text evidence="7">The sequence shown here is derived from an EMBL/GenBank/DDBJ whole genome shotgun (WGS) entry which is preliminary data.</text>
</comment>